<dbReference type="EMBL" id="MGDI01000025">
    <property type="protein sequence ID" value="OGL53333.1"/>
    <property type="molecule type" value="Genomic_DNA"/>
</dbReference>
<evidence type="ECO:0000256" key="1">
    <source>
        <dbReference type="ARBA" id="ARBA00022490"/>
    </source>
</evidence>
<dbReference type="InterPro" id="IPR022450">
    <property type="entry name" value="TsaD"/>
</dbReference>
<evidence type="ECO:0000313" key="10">
    <source>
        <dbReference type="EMBL" id="OGL53333.1"/>
    </source>
</evidence>
<gene>
    <name evidence="8" type="primary">tsaD</name>
    <name evidence="10" type="ORF">A3G31_07435</name>
</gene>
<organism evidence="10 11">
    <name type="scientific">Candidatus Schekmanbacteria bacterium RIFCSPLOWO2_12_FULL_38_15</name>
    <dbReference type="NCBI Taxonomy" id="1817883"/>
    <lineage>
        <taxon>Bacteria</taxon>
        <taxon>Candidatus Schekmaniibacteriota</taxon>
    </lineage>
</organism>
<dbReference type="GO" id="GO:0061711">
    <property type="term" value="F:tRNA N(6)-L-threonylcarbamoyladenine synthase activity"/>
    <property type="evidence" value="ECO:0007669"/>
    <property type="project" value="UniProtKB-EC"/>
</dbReference>
<keyword evidence="2 8" id="KW-0808">Transferase</keyword>
<evidence type="ECO:0000259" key="9">
    <source>
        <dbReference type="Pfam" id="PF00814"/>
    </source>
</evidence>
<dbReference type="GO" id="GO:0005506">
    <property type="term" value="F:iron ion binding"/>
    <property type="evidence" value="ECO:0007669"/>
    <property type="project" value="UniProtKB-UniRule"/>
</dbReference>
<keyword evidence="1 8" id="KW-0963">Cytoplasm</keyword>
<keyword evidence="6 8" id="KW-0012">Acyltransferase</keyword>
<dbReference type="InterPro" id="IPR017861">
    <property type="entry name" value="KAE1/TsaD"/>
</dbReference>
<dbReference type="GO" id="GO:0005737">
    <property type="term" value="C:cytoplasm"/>
    <property type="evidence" value="ECO:0007669"/>
    <property type="project" value="UniProtKB-SubCell"/>
</dbReference>
<dbReference type="Gene3D" id="3.30.420.40">
    <property type="match status" value="2"/>
</dbReference>
<evidence type="ECO:0000256" key="7">
    <source>
        <dbReference type="ARBA" id="ARBA00048117"/>
    </source>
</evidence>
<protein>
    <recommendedName>
        <fullName evidence="8">tRNA N6-adenosine threonylcarbamoyltransferase</fullName>
        <ecNumber evidence="8">2.3.1.234</ecNumber>
    </recommendedName>
    <alternativeName>
        <fullName evidence="8">N6-L-threonylcarbamoyladenine synthase</fullName>
        <shortName evidence="8">t(6)A synthase</shortName>
    </alternativeName>
    <alternativeName>
        <fullName evidence="8">t(6)A37 threonylcarbamoyladenosine biosynthesis protein TsaD</fullName>
    </alternativeName>
    <alternativeName>
        <fullName evidence="8">tRNA threonylcarbamoyladenosine biosynthesis protein TsaD</fullName>
    </alternativeName>
</protein>
<dbReference type="FunFam" id="3.30.420.40:FF:000012">
    <property type="entry name" value="tRNA N6-adenosine threonylcarbamoyltransferase"/>
    <property type="match status" value="1"/>
</dbReference>
<evidence type="ECO:0000313" key="11">
    <source>
        <dbReference type="Proteomes" id="UP000178082"/>
    </source>
</evidence>
<keyword evidence="3 8" id="KW-0819">tRNA processing</keyword>
<feature type="binding site" evidence="8">
    <location>
        <position position="167"/>
    </location>
    <ligand>
        <name>substrate</name>
    </ligand>
</feature>
<dbReference type="STRING" id="1817883.A3G31_07435"/>
<dbReference type="EC" id="2.3.1.234" evidence="8"/>
<dbReference type="GO" id="GO:0002949">
    <property type="term" value="P:tRNA threonylcarbamoyladenosine modification"/>
    <property type="evidence" value="ECO:0007669"/>
    <property type="project" value="UniProtKB-UniRule"/>
</dbReference>
<keyword evidence="5 8" id="KW-0408">Iron</keyword>
<feature type="binding site" evidence="8">
    <location>
        <position position="285"/>
    </location>
    <ligand>
        <name>substrate</name>
    </ligand>
</feature>
<evidence type="ECO:0000256" key="3">
    <source>
        <dbReference type="ARBA" id="ARBA00022694"/>
    </source>
</evidence>
<comment type="catalytic activity">
    <reaction evidence="7 8">
        <text>L-threonylcarbamoyladenylate + adenosine(37) in tRNA = N(6)-L-threonylcarbamoyladenosine(37) in tRNA + AMP + H(+)</text>
        <dbReference type="Rhea" id="RHEA:37059"/>
        <dbReference type="Rhea" id="RHEA-COMP:10162"/>
        <dbReference type="Rhea" id="RHEA-COMP:10163"/>
        <dbReference type="ChEBI" id="CHEBI:15378"/>
        <dbReference type="ChEBI" id="CHEBI:73682"/>
        <dbReference type="ChEBI" id="CHEBI:74411"/>
        <dbReference type="ChEBI" id="CHEBI:74418"/>
        <dbReference type="ChEBI" id="CHEBI:456215"/>
        <dbReference type="EC" id="2.3.1.234"/>
    </reaction>
</comment>
<feature type="binding site" evidence="8">
    <location>
        <position position="184"/>
    </location>
    <ligand>
        <name>substrate</name>
    </ligand>
</feature>
<feature type="binding site" evidence="8">
    <location>
        <position position="111"/>
    </location>
    <ligand>
        <name>Fe cation</name>
        <dbReference type="ChEBI" id="CHEBI:24875"/>
    </ligand>
</feature>
<keyword evidence="4 8" id="KW-0479">Metal-binding</keyword>
<evidence type="ECO:0000256" key="6">
    <source>
        <dbReference type="ARBA" id="ARBA00023315"/>
    </source>
</evidence>
<dbReference type="NCBIfam" id="TIGR00329">
    <property type="entry name" value="gcp_kae1"/>
    <property type="match status" value="1"/>
</dbReference>
<dbReference type="SUPFAM" id="SSF53067">
    <property type="entry name" value="Actin-like ATPase domain"/>
    <property type="match status" value="2"/>
</dbReference>
<feature type="domain" description="Gcp-like" evidence="9">
    <location>
        <begin position="24"/>
        <end position="319"/>
    </location>
</feature>
<feature type="binding site" evidence="8">
    <location>
        <position position="313"/>
    </location>
    <ligand>
        <name>Fe cation</name>
        <dbReference type="ChEBI" id="CHEBI:24875"/>
    </ligand>
</feature>
<dbReference type="AlphaFoldDB" id="A0A1F7SHQ0"/>
<dbReference type="HAMAP" id="MF_01445">
    <property type="entry name" value="TsaD"/>
    <property type="match status" value="1"/>
</dbReference>
<comment type="subcellular location">
    <subcellularLocation>
        <location evidence="8">Cytoplasm</location>
    </subcellularLocation>
</comment>
<dbReference type="PANTHER" id="PTHR11735:SF6">
    <property type="entry name" value="TRNA N6-ADENOSINE THREONYLCARBAMOYLTRANSFERASE, MITOCHONDRIAL"/>
    <property type="match status" value="1"/>
</dbReference>
<name>A0A1F7SHQ0_9BACT</name>
<feature type="binding site" evidence="8">
    <location>
        <position position="115"/>
    </location>
    <ligand>
        <name>Fe cation</name>
        <dbReference type="ChEBI" id="CHEBI:24875"/>
    </ligand>
</feature>
<comment type="similarity">
    <text evidence="8">Belongs to the KAE1 / TsaD family.</text>
</comment>
<dbReference type="InterPro" id="IPR043129">
    <property type="entry name" value="ATPase_NBD"/>
</dbReference>
<evidence type="ECO:0000256" key="5">
    <source>
        <dbReference type="ARBA" id="ARBA00023004"/>
    </source>
</evidence>
<dbReference type="PRINTS" id="PR00789">
    <property type="entry name" value="OSIALOPTASE"/>
</dbReference>
<accession>A0A1F7SHQ0</accession>
<dbReference type="CDD" id="cd24133">
    <property type="entry name" value="ASKHA_NBD_TsaD_bac"/>
    <property type="match status" value="1"/>
</dbReference>
<proteinExistence type="inferred from homology"/>
<evidence type="ECO:0000256" key="8">
    <source>
        <dbReference type="HAMAP-Rule" id="MF_01445"/>
    </source>
</evidence>
<evidence type="ECO:0000256" key="4">
    <source>
        <dbReference type="ARBA" id="ARBA00022723"/>
    </source>
</evidence>
<feature type="binding site" evidence="8">
    <location>
        <begin position="134"/>
        <end position="138"/>
    </location>
    <ligand>
        <name>substrate</name>
    </ligand>
</feature>
<sequence length="344" mass="37098">MLLLGIESSCDETSVAVLEDGLKIKSNIVASQVDIHKRFGGVVPELASRQHLEDIIPTTEEALKEAKTDLSDIEAIAVTYGPGLLGSLLVGLSVAKAISLVRGIPFVGINHLEGHLLSILFENPSINFPYVSLIVSGGHTNIYFVKGIGSYQLLGRSVDDAAGEAFDKVAKMLDLGYPGGPVIDRLSRDGNKKAIQFPKANMPDSPFNFSFSGLKTSVLTYLKKNNLYDDATRKAKVKKISDEHLSDIAAGFQRAVVDVLVDKAIYAAEKMNCSAISISGGVACNSGLRSELKRRAEEDGLKVYYPSPKLCIDNAAMIGLAGYHRILKGEKSRFELNASARLEL</sequence>
<dbReference type="Pfam" id="PF00814">
    <property type="entry name" value="TsaD"/>
    <property type="match status" value="1"/>
</dbReference>
<dbReference type="NCBIfam" id="TIGR03723">
    <property type="entry name" value="T6A_TsaD_YgjD"/>
    <property type="match status" value="1"/>
</dbReference>
<dbReference type="PANTHER" id="PTHR11735">
    <property type="entry name" value="TRNA N6-ADENOSINE THREONYLCARBAMOYLTRANSFERASE"/>
    <property type="match status" value="1"/>
</dbReference>
<dbReference type="FunFam" id="3.30.420.40:FF:000040">
    <property type="entry name" value="tRNA N6-adenosine threonylcarbamoyltransferase"/>
    <property type="match status" value="1"/>
</dbReference>
<reference evidence="10 11" key="1">
    <citation type="journal article" date="2016" name="Nat. Commun.">
        <title>Thousands of microbial genomes shed light on interconnected biogeochemical processes in an aquifer system.</title>
        <authorList>
            <person name="Anantharaman K."/>
            <person name="Brown C.T."/>
            <person name="Hug L.A."/>
            <person name="Sharon I."/>
            <person name="Castelle C.J."/>
            <person name="Probst A.J."/>
            <person name="Thomas B.C."/>
            <person name="Singh A."/>
            <person name="Wilkins M.J."/>
            <person name="Karaoz U."/>
            <person name="Brodie E.L."/>
            <person name="Williams K.H."/>
            <person name="Hubbard S.S."/>
            <person name="Banfield J.F."/>
        </authorList>
    </citation>
    <scope>NUCLEOTIDE SEQUENCE [LARGE SCALE GENOMIC DNA]</scope>
</reference>
<dbReference type="InterPro" id="IPR000905">
    <property type="entry name" value="Gcp-like_dom"/>
</dbReference>
<comment type="caution">
    <text evidence="10">The sequence shown here is derived from an EMBL/GenBank/DDBJ whole genome shotgun (WGS) entry which is preliminary data.</text>
</comment>
<comment type="function">
    <text evidence="8">Required for the formation of a threonylcarbamoyl group on adenosine at position 37 (t(6)A37) in tRNAs that read codons beginning with adenine. Is involved in the transfer of the threonylcarbamoyl moiety of threonylcarbamoyl-AMP (TC-AMP) to the N6 group of A37, together with TsaE and TsaB. TsaD likely plays a direct catalytic role in this reaction.</text>
</comment>
<comment type="cofactor">
    <cofactor evidence="8">
        <name>Fe(2+)</name>
        <dbReference type="ChEBI" id="CHEBI:29033"/>
    </cofactor>
    <text evidence="8">Binds 1 Fe(2+) ion per subunit.</text>
</comment>
<feature type="binding site" evidence="8">
    <location>
        <position position="180"/>
    </location>
    <ligand>
        <name>substrate</name>
    </ligand>
</feature>
<evidence type="ECO:0000256" key="2">
    <source>
        <dbReference type="ARBA" id="ARBA00022679"/>
    </source>
</evidence>
<dbReference type="Proteomes" id="UP000178082">
    <property type="component" value="Unassembled WGS sequence"/>
</dbReference>